<evidence type="ECO:0000313" key="8">
    <source>
        <dbReference type="Proteomes" id="UP000004594"/>
    </source>
</evidence>
<dbReference type="PANTHER" id="PTHR43075">
    <property type="entry name" value="FORMATE LYASE ACTIVATING ENZYME, PUTATIVE (AFU_ORTHOLOGUE AFUA_2G15630)-RELATED"/>
    <property type="match status" value="1"/>
</dbReference>
<protein>
    <submittedName>
        <fullName evidence="7">Radical SAM domain protein</fullName>
    </submittedName>
</protein>
<dbReference type="OrthoDB" id="9781783at2"/>
<dbReference type="InterPro" id="IPR016431">
    <property type="entry name" value="Pyrv-formate_lyase-activ_prd"/>
</dbReference>
<dbReference type="Pfam" id="PF04055">
    <property type="entry name" value="Radical_SAM"/>
    <property type="match status" value="1"/>
</dbReference>
<dbReference type="RefSeq" id="WP_007554821.1">
    <property type="nucleotide sequence ID" value="NZ_AENT01000024.1"/>
</dbReference>
<dbReference type="InterPro" id="IPR058240">
    <property type="entry name" value="rSAM_sf"/>
</dbReference>
<dbReference type="Proteomes" id="UP000004594">
    <property type="component" value="Unassembled WGS sequence"/>
</dbReference>
<name>E4L9G5_9FIRM</name>
<proteinExistence type="predicted"/>
<dbReference type="InterPro" id="IPR007197">
    <property type="entry name" value="rSAM"/>
</dbReference>
<evidence type="ECO:0000259" key="6">
    <source>
        <dbReference type="Pfam" id="PF04055"/>
    </source>
</evidence>
<evidence type="ECO:0000256" key="2">
    <source>
        <dbReference type="ARBA" id="ARBA00022723"/>
    </source>
</evidence>
<dbReference type="InterPro" id="IPR040085">
    <property type="entry name" value="MJ0674-like"/>
</dbReference>
<dbReference type="SFLD" id="SFLDG01099">
    <property type="entry name" value="Uncharacterised_Radical_SAM_Su"/>
    <property type="match status" value="1"/>
</dbReference>
<dbReference type="GO" id="GO:0046872">
    <property type="term" value="F:metal ion binding"/>
    <property type="evidence" value="ECO:0007669"/>
    <property type="project" value="UniProtKB-KW"/>
</dbReference>
<dbReference type="GO" id="GO:0003824">
    <property type="term" value="F:catalytic activity"/>
    <property type="evidence" value="ECO:0007669"/>
    <property type="project" value="InterPro"/>
</dbReference>
<reference evidence="7 8" key="1">
    <citation type="submission" date="2010-11" db="EMBL/GenBank/DDBJ databases">
        <authorList>
            <person name="Durkin A.S."/>
            <person name="Madupu R."/>
            <person name="Torralba M."/>
            <person name="Gillis M."/>
            <person name="Methe B."/>
            <person name="Sutton G."/>
            <person name="Nelson K.E."/>
        </authorList>
    </citation>
    <scope>NUCLEOTIDE SEQUENCE [LARGE SCALE GENOMIC DNA]</scope>
    <source>
        <strain evidence="7 8">UPII 345-E</strain>
    </source>
</reference>
<dbReference type="PIRSF" id="PIRSF004869">
    <property type="entry name" value="PflX_prd"/>
    <property type="match status" value="1"/>
</dbReference>
<dbReference type="SUPFAM" id="SSF102114">
    <property type="entry name" value="Radical SAM enzymes"/>
    <property type="match status" value="1"/>
</dbReference>
<dbReference type="InterPro" id="IPR013785">
    <property type="entry name" value="Aldolase_TIM"/>
</dbReference>
<evidence type="ECO:0000256" key="5">
    <source>
        <dbReference type="PIRSR" id="PIRSR004869-50"/>
    </source>
</evidence>
<dbReference type="SFLD" id="SFLDS00029">
    <property type="entry name" value="Radical_SAM"/>
    <property type="match status" value="1"/>
</dbReference>
<feature type="binding site" evidence="5">
    <location>
        <position position="63"/>
    </location>
    <ligand>
        <name>[4Fe-4S] cluster</name>
        <dbReference type="ChEBI" id="CHEBI:49883"/>
        <note>4Fe-4S-S-AdoMet</note>
    </ligand>
</feature>
<dbReference type="Gene3D" id="3.20.20.70">
    <property type="entry name" value="Aldolase class I"/>
    <property type="match status" value="1"/>
</dbReference>
<dbReference type="eggNOG" id="COG1313">
    <property type="taxonomic scope" value="Bacteria"/>
</dbReference>
<feature type="binding site" evidence="5">
    <location>
        <position position="70"/>
    </location>
    <ligand>
        <name>[4Fe-4S] cluster</name>
        <dbReference type="ChEBI" id="CHEBI:49883"/>
        <note>4Fe-4S-S-AdoMet</note>
    </ligand>
</feature>
<dbReference type="GO" id="GO:0051536">
    <property type="term" value="F:iron-sulfur cluster binding"/>
    <property type="evidence" value="ECO:0007669"/>
    <property type="project" value="UniProtKB-KW"/>
</dbReference>
<keyword evidence="2 5" id="KW-0479">Metal-binding</keyword>
<sequence length="305" mass="34724">MGICNVCPRACKVFRKNSINDKGQVGYCRLGYLPVVSRAALHHWEEPCISGTKGAGTVFFAGCNLSCVYCQNYEISELRKGKEISVERLREIYHELIARGAHNIDLVTPTHFTHAIYQSLNEELPVPVVYNCGGYESRSAVAFLRKKIQIWLPDLKYSDEEAARKYSRAPDYFNKATAAIEQMYRQTGPYEMGSDGLLKKGVLVRHLMLPSQWENTKGVLEYIAETFDKGQILFSLMRQYTPYGRASEFPEINRKITDEEYEQAQEYMEELGIEDGYVQQKESSSKQFIPLFDCSGVLQDDGGDI</sequence>
<dbReference type="PANTHER" id="PTHR43075:SF1">
    <property type="entry name" value="FORMATE LYASE ACTIVATING ENZYME, PUTATIVE (AFU_ORTHOLOGUE AFUA_2G15630)-RELATED"/>
    <property type="match status" value="1"/>
</dbReference>
<dbReference type="EMBL" id="AENT01000024">
    <property type="protein sequence ID" value="EFR42543.1"/>
    <property type="molecule type" value="Genomic_DNA"/>
</dbReference>
<keyword evidence="4 5" id="KW-0411">Iron-sulfur</keyword>
<comment type="cofactor">
    <cofactor evidence="5">
        <name>[4Fe-4S] cluster</name>
        <dbReference type="ChEBI" id="CHEBI:49883"/>
    </cofactor>
    <text evidence="5">Binds 1 [4Fe-4S] cluster. The cluster is coordinated with 3 cysteines and an exchangeable S-adenosyl-L-methionine.</text>
</comment>
<dbReference type="AlphaFoldDB" id="E4L9G5"/>
<evidence type="ECO:0000313" key="7">
    <source>
        <dbReference type="EMBL" id="EFR42543.1"/>
    </source>
</evidence>
<keyword evidence="3 5" id="KW-0408">Iron</keyword>
<gene>
    <name evidence="7" type="ORF">HMPREF9220_0389</name>
</gene>
<accession>E4L9G5</accession>
<feature type="domain" description="Radical SAM core" evidence="6">
    <location>
        <begin position="58"/>
        <end position="181"/>
    </location>
</feature>
<feature type="binding site" evidence="5">
    <location>
        <position position="67"/>
    </location>
    <ligand>
        <name>[4Fe-4S] cluster</name>
        <dbReference type="ChEBI" id="CHEBI:49883"/>
        <note>4Fe-4S-S-AdoMet</note>
    </ligand>
</feature>
<keyword evidence="1 5" id="KW-0949">S-adenosyl-L-methionine</keyword>
<organism evidence="7 8">
    <name type="scientific">Dialister micraerophilus UPII 345-E</name>
    <dbReference type="NCBI Taxonomy" id="910314"/>
    <lineage>
        <taxon>Bacteria</taxon>
        <taxon>Bacillati</taxon>
        <taxon>Bacillota</taxon>
        <taxon>Negativicutes</taxon>
        <taxon>Veillonellales</taxon>
        <taxon>Veillonellaceae</taxon>
        <taxon>Dialister</taxon>
    </lineage>
</organism>
<evidence type="ECO:0000256" key="1">
    <source>
        <dbReference type="ARBA" id="ARBA00022691"/>
    </source>
</evidence>
<comment type="caution">
    <text evidence="7">The sequence shown here is derived from an EMBL/GenBank/DDBJ whole genome shotgun (WGS) entry which is preliminary data.</text>
</comment>
<evidence type="ECO:0000256" key="3">
    <source>
        <dbReference type="ARBA" id="ARBA00023004"/>
    </source>
</evidence>
<evidence type="ECO:0000256" key="4">
    <source>
        <dbReference type="ARBA" id="ARBA00023014"/>
    </source>
</evidence>